<comment type="caution">
    <text evidence="1">The sequence shown here is derived from an EMBL/GenBank/DDBJ whole genome shotgun (WGS) entry which is preliminary data.</text>
</comment>
<gene>
    <name evidence="1" type="ORF">C7212DRAFT_365800</name>
</gene>
<name>A0A317SG51_9PEZI</name>
<keyword evidence="2" id="KW-1185">Reference proteome</keyword>
<evidence type="ECO:0000313" key="2">
    <source>
        <dbReference type="Proteomes" id="UP000246991"/>
    </source>
</evidence>
<reference evidence="1 2" key="1">
    <citation type="submission" date="2018-03" db="EMBL/GenBank/DDBJ databases">
        <title>Genomes of Pezizomycetes fungi and the evolution of truffles.</title>
        <authorList>
            <person name="Murat C."/>
            <person name="Payen T."/>
            <person name="Noel B."/>
            <person name="Kuo A."/>
            <person name="Martin F.M."/>
        </authorList>
    </citation>
    <scope>NUCLEOTIDE SEQUENCE [LARGE SCALE GENOMIC DNA]</scope>
    <source>
        <strain evidence="1">091103-1</strain>
    </source>
</reference>
<protein>
    <submittedName>
        <fullName evidence="1">Uncharacterized protein</fullName>
    </submittedName>
</protein>
<evidence type="ECO:0000313" key="1">
    <source>
        <dbReference type="EMBL" id="PWW73509.1"/>
    </source>
</evidence>
<proteinExistence type="predicted"/>
<accession>A0A317SG51</accession>
<sequence length="254" mass="28247">MLLLEQCQQVKLYARSENVFAPDTVLGAAQYSTSTAPFRWVGINEAEFFPAPARCCAKAMIPRTRTQTGDGYEGVMGRDNSNLRAILRYPSFRYLVHRNAFGGDSEVVLALLGSALGSTPGSTLGSILISFHGIPVSPEDPPLGTLHHTVQGGGRKWCNTIPFKPSSRINIRVKGIQRMINPENLEQQQSLMKKKQRFEQETTRDNWIRIIAPREIAEWSFRKMVAKSEGKTGLKGVLPTTSKQEELQSSKSLI</sequence>
<dbReference type="Proteomes" id="UP000246991">
    <property type="component" value="Unassembled WGS sequence"/>
</dbReference>
<dbReference type="AlphaFoldDB" id="A0A317SG51"/>
<dbReference type="EMBL" id="PYWC01000078">
    <property type="protein sequence ID" value="PWW73509.1"/>
    <property type="molecule type" value="Genomic_DNA"/>
</dbReference>
<organism evidence="1 2">
    <name type="scientific">Tuber magnatum</name>
    <name type="common">white Piedmont truffle</name>
    <dbReference type="NCBI Taxonomy" id="42249"/>
    <lineage>
        <taxon>Eukaryota</taxon>
        <taxon>Fungi</taxon>
        <taxon>Dikarya</taxon>
        <taxon>Ascomycota</taxon>
        <taxon>Pezizomycotina</taxon>
        <taxon>Pezizomycetes</taxon>
        <taxon>Pezizales</taxon>
        <taxon>Tuberaceae</taxon>
        <taxon>Tuber</taxon>
    </lineage>
</organism>